<keyword evidence="2" id="KW-1185">Reference proteome</keyword>
<proteinExistence type="predicted"/>
<name>A0A0K0DL76_ANGCA</name>
<evidence type="ECO:0000256" key="1">
    <source>
        <dbReference type="SAM" id="MobiDB-lite"/>
    </source>
</evidence>
<reference evidence="3" key="2">
    <citation type="submission" date="2017-02" db="UniProtKB">
        <authorList>
            <consortium name="WormBaseParasite"/>
        </authorList>
    </citation>
    <scope>IDENTIFICATION</scope>
</reference>
<organism evidence="2 3">
    <name type="scientific">Angiostrongylus cantonensis</name>
    <name type="common">Rat lungworm</name>
    <dbReference type="NCBI Taxonomy" id="6313"/>
    <lineage>
        <taxon>Eukaryota</taxon>
        <taxon>Metazoa</taxon>
        <taxon>Ecdysozoa</taxon>
        <taxon>Nematoda</taxon>
        <taxon>Chromadorea</taxon>
        <taxon>Rhabditida</taxon>
        <taxon>Rhabditina</taxon>
        <taxon>Rhabditomorpha</taxon>
        <taxon>Strongyloidea</taxon>
        <taxon>Metastrongylidae</taxon>
        <taxon>Angiostrongylus</taxon>
    </lineage>
</organism>
<reference evidence="2" key="1">
    <citation type="submission" date="2012-09" db="EMBL/GenBank/DDBJ databases">
        <authorList>
            <person name="Martin A.A."/>
        </authorList>
    </citation>
    <scope>NUCLEOTIDE SEQUENCE</scope>
</reference>
<dbReference type="AlphaFoldDB" id="A0A0K0DL76"/>
<evidence type="ECO:0000313" key="3">
    <source>
        <dbReference type="WBParaSite" id="ACAC_0001232501-mRNA-1"/>
    </source>
</evidence>
<feature type="compositionally biased region" description="Low complexity" evidence="1">
    <location>
        <begin position="235"/>
        <end position="253"/>
    </location>
</feature>
<evidence type="ECO:0000313" key="2">
    <source>
        <dbReference type="Proteomes" id="UP000035642"/>
    </source>
</evidence>
<feature type="region of interest" description="Disordered" evidence="1">
    <location>
        <begin position="233"/>
        <end position="253"/>
    </location>
</feature>
<feature type="compositionally biased region" description="Basic and acidic residues" evidence="1">
    <location>
        <begin position="126"/>
        <end position="136"/>
    </location>
</feature>
<protein>
    <submittedName>
        <fullName evidence="3">SH3 domain-containing protein</fullName>
    </submittedName>
</protein>
<dbReference type="Proteomes" id="UP000035642">
    <property type="component" value="Unassembled WGS sequence"/>
</dbReference>
<dbReference type="WBParaSite" id="ACAC_0001232501-mRNA-1">
    <property type="protein sequence ID" value="ACAC_0001232501-mRNA-1"/>
    <property type="gene ID" value="ACAC_0001232501"/>
</dbReference>
<feature type="region of interest" description="Disordered" evidence="1">
    <location>
        <begin position="105"/>
        <end position="142"/>
    </location>
</feature>
<accession>A0A0K0DL76</accession>
<sequence>MVLRPSSSSWSVTPETIMSHHYKLAQGIKGVVDTSPPFSMYNSPISVHYVPKRASSADAIRRRQSKLPRPHRELVEFIGEANPPSLRLPLPLKGIDVKPKILQSRNYQPPLHRNRQKPKPPVPPSEHNRWTAETRKSGTSKRNQRDNFYFDLFKDAVYSGVIDREAFTDGVIIEVVESEMEKWCGQISWDDLEYLRGEIFEELGMHNSRFASGAASVQKKESKTKTKLAVLAHRSSTSTGSRSDTPTSSSSSLSEVKSDSVRHQWLFFTVLIEWSRRSVKKTVKEIFYGSFFSIDVHSTFLRK</sequence>